<name>A0ABM8P6W6_9BURK</name>
<evidence type="ECO:0000313" key="2">
    <source>
        <dbReference type="EMBL" id="CAD6557869.1"/>
    </source>
</evidence>
<proteinExistence type="predicted"/>
<organism evidence="2 3">
    <name type="scientific">Paraburkholderia metrosideri</name>
    <dbReference type="NCBI Taxonomy" id="580937"/>
    <lineage>
        <taxon>Bacteria</taxon>
        <taxon>Pseudomonadati</taxon>
        <taxon>Pseudomonadota</taxon>
        <taxon>Betaproteobacteria</taxon>
        <taxon>Burkholderiales</taxon>
        <taxon>Burkholderiaceae</taxon>
        <taxon>Paraburkholderia</taxon>
    </lineage>
</organism>
<feature type="region of interest" description="Disordered" evidence="1">
    <location>
        <begin position="1"/>
        <end position="58"/>
    </location>
</feature>
<dbReference type="Proteomes" id="UP000598032">
    <property type="component" value="Unassembled WGS sequence"/>
</dbReference>
<protein>
    <submittedName>
        <fullName evidence="2">Uncharacterized protein</fullName>
    </submittedName>
</protein>
<feature type="compositionally biased region" description="Polar residues" evidence="1">
    <location>
        <begin position="1"/>
        <end position="12"/>
    </location>
</feature>
<comment type="caution">
    <text evidence="2">The sequence shown here is derived from an EMBL/GenBank/DDBJ whole genome shotgun (WGS) entry which is preliminary data.</text>
</comment>
<reference evidence="2 3" key="1">
    <citation type="submission" date="2020-10" db="EMBL/GenBank/DDBJ databases">
        <authorList>
            <person name="Peeters C."/>
        </authorList>
    </citation>
    <scope>NUCLEOTIDE SEQUENCE [LARGE SCALE GENOMIC DNA]</scope>
    <source>
        <strain evidence="2 3">LMG 28140</strain>
    </source>
</reference>
<keyword evidence="3" id="KW-1185">Reference proteome</keyword>
<accession>A0ABM8P6W6</accession>
<evidence type="ECO:0000256" key="1">
    <source>
        <dbReference type="SAM" id="MobiDB-lite"/>
    </source>
</evidence>
<sequence length="58" mass="5741">MTISSTLNSTALPSMAPKPTTRPAASNNPVATTPGQTATPAQPSLPTGLVGHNVNTTA</sequence>
<dbReference type="EMBL" id="CAJHCP010000019">
    <property type="protein sequence ID" value="CAD6557869.1"/>
    <property type="molecule type" value="Genomic_DNA"/>
</dbReference>
<feature type="compositionally biased region" description="Low complexity" evidence="1">
    <location>
        <begin position="29"/>
        <end position="42"/>
    </location>
</feature>
<gene>
    <name evidence="2" type="ORF">LMG28140_06257</name>
</gene>
<evidence type="ECO:0000313" key="3">
    <source>
        <dbReference type="Proteomes" id="UP000598032"/>
    </source>
</evidence>